<dbReference type="EMBL" id="KZ107848">
    <property type="protein sequence ID" value="OSS47606.1"/>
    <property type="molecule type" value="Genomic_DNA"/>
</dbReference>
<feature type="transmembrane region" description="Helical" evidence="2">
    <location>
        <begin position="99"/>
        <end position="125"/>
    </location>
</feature>
<dbReference type="InParanoid" id="A0A1Y2LUP5"/>
<keyword evidence="2" id="KW-0812">Transmembrane</keyword>
<gene>
    <name evidence="3" type="ORF">B5807_07310</name>
</gene>
<evidence type="ECO:0008006" key="5">
    <source>
        <dbReference type="Google" id="ProtNLM"/>
    </source>
</evidence>
<proteinExistence type="predicted"/>
<name>A0A1Y2LUP5_EPING</name>
<feature type="transmembrane region" description="Helical" evidence="2">
    <location>
        <begin position="145"/>
        <end position="166"/>
    </location>
</feature>
<dbReference type="AlphaFoldDB" id="A0A1Y2LUP5"/>
<sequence>MTLSDPRWQQGPQRWYFRIELLKNIVLITFSILVIVETSLHRKWYNAYYDTVEYDYSRSTSSFFLRIGMALLPDMVSIIITQTLLHVRGQHPPCSRFHPVYAITQSLIITCLYIPSIFLNWLIAYSEERSMDELDAWRALCYGEMGMQAVLAVLWGGLTVCSCIAVHKWRHTARGEFVEGVNKGTVELRDLEADNHSANADGDREGESMRKERLFA</sequence>
<evidence type="ECO:0000313" key="4">
    <source>
        <dbReference type="Proteomes" id="UP000193240"/>
    </source>
</evidence>
<feature type="transmembrane region" description="Helical" evidence="2">
    <location>
        <begin position="63"/>
        <end position="87"/>
    </location>
</feature>
<keyword evidence="2" id="KW-0472">Membrane</keyword>
<feature type="region of interest" description="Disordered" evidence="1">
    <location>
        <begin position="196"/>
        <end position="216"/>
    </location>
</feature>
<evidence type="ECO:0000256" key="2">
    <source>
        <dbReference type="SAM" id="Phobius"/>
    </source>
</evidence>
<accession>A0A1Y2LUP5</accession>
<evidence type="ECO:0000256" key="1">
    <source>
        <dbReference type="SAM" id="MobiDB-lite"/>
    </source>
</evidence>
<keyword evidence="2" id="KW-1133">Transmembrane helix</keyword>
<feature type="transmembrane region" description="Helical" evidence="2">
    <location>
        <begin position="21"/>
        <end position="40"/>
    </location>
</feature>
<reference evidence="3 4" key="1">
    <citation type="journal article" date="2017" name="Genome Announc.">
        <title>Genome sequence of the saprophytic ascomycete Epicoccum nigrum ICMP 19927 strain isolated from New Zealand.</title>
        <authorList>
            <person name="Fokin M."/>
            <person name="Fleetwood D."/>
            <person name="Weir B.S."/>
            <person name="Villas-Boas S.G."/>
        </authorList>
    </citation>
    <scope>NUCLEOTIDE SEQUENCE [LARGE SCALE GENOMIC DNA]</scope>
    <source>
        <strain evidence="3 4">ICMP 19927</strain>
    </source>
</reference>
<evidence type="ECO:0000313" key="3">
    <source>
        <dbReference type="EMBL" id="OSS47606.1"/>
    </source>
</evidence>
<organism evidence="3 4">
    <name type="scientific">Epicoccum nigrum</name>
    <name type="common">Soil fungus</name>
    <name type="synonym">Epicoccum purpurascens</name>
    <dbReference type="NCBI Taxonomy" id="105696"/>
    <lineage>
        <taxon>Eukaryota</taxon>
        <taxon>Fungi</taxon>
        <taxon>Dikarya</taxon>
        <taxon>Ascomycota</taxon>
        <taxon>Pezizomycotina</taxon>
        <taxon>Dothideomycetes</taxon>
        <taxon>Pleosporomycetidae</taxon>
        <taxon>Pleosporales</taxon>
        <taxon>Pleosporineae</taxon>
        <taxon>Didymellaceae</taxon>
        <taxon>Epicoccum</taxon>
    </lineage>
</organism>
<protein>
    <recommendedName>
        <fullName evidence="5">MARVEL domain-containing protein</fullName>
    </recommendedName>
</protein>
<dbReference type="OMA" id="ESWEYAP"/>
<dbReference type="Proteomes" id="UP000193240">
    <property type="component" value="Unassembled WGS sequence"/>
</dbReference>
<keyword evidence="4" id="KW-1185">Reference proteome</keyword>